<evidence type="ECO:0000256" key="1">
    <source>
        <dbReference type="ARBA" id="ARBA00005232"/>
    </source>
</evidence>
<dbReference type="Proteomes" id="UP001152320">
    <property type="component" value="Chromosome 11"/>
</dbReference>
<dbReference type="SUPFAM" id="SSF52777">
    <property type="entry name" value="CoA-dependent acyltransferases"/>
    <property type="match status" value="2"/>
</dbReference>
<gene>
    <name evidence="5" type="ORF">HOLleu_23175</name>
</gene>
<evidence type="ECO:0000256" key="3">
    <source>
        <dbReference type="ARBA" id="ARBA00023315"/>
    </source>
</evidence>
<dbReference type="Pfam" id="PF00755">
    <property type="entry name" value="Carn_acyltransf"/>
    <property type="match status" value="2"/>
</dbReference>
<dbReference type="Gene3D" id="3.30.559.10">
    <property type="entry name" value="Chloramphenicol acetyltransferase-like domain"/>
    <property type="match status" value="1"/>
</dbReference>
<keyword evidence="6" id="KW-1185">Reference proteome</keyword>
<comment type="caution">
    <text evidence="5">The sequence shown here is derived from an EMBL/GenBank/DDBJ whole genome shotgun (WGS) entry which is preliminary data.</text>
</comment>
<sequence>MQLAEHIPNILLTPCRHEYPPIKMGKQPICMDQFFLAFSSCRIPGRIVDTFYSHRVDLPDAPRHIVVIRNNHMFKFDILEPDKSPLDAASILKQLEYIVNQTDDQGPPIGLVTAHQRTRWADLYSKMKEVLRWLKWRECKKTERLSSYFARSGLTCPQKLKFVLSEDLSCAMAEAGKNIDHILGYFGAQERVFSSFGKTFLQSHKVAHDGFVQTAVQMTYWRIFGKFPRVWEAVSLQRFKLGRLDHIRTVTSETTAFIKLFHDENVQSVDKVLMLYKAVKAHRKSIYEAQMGHGIERHLFGLQRLAEEEEIDASDFYDDPSWKKSSSIDIRVTTMQGDSIRAVYSPMILKSTVLMWYSFNPDFMRFSITAREDKTEIDVNEFLEGLFVCMLDLKDLLESVLHPKN</sequence>
<protein>
    <submittedName>
        <fullName evidence="5">Carnitine O-acetyltransferase</fullName>
    </submittedName>
</protein>
<evidence type="ECO:0000313" key="5">
    <source>
        <dbReference type="EMBL" id="KAJ8033050.1"/>
    </source>
</evidence>
<dbReference type="PANTHER" id="PTHR22589">
    <property type="entry name" value="CARNITINE O-ACYLTRANSFERASE"/>
    <property type="match status" value="1"/>
</dbReference>
<accession>A0A9Q1BUT9</accession>
<evidence type="ECO:0000256" key="2">
    <source>
        <dbReference type="ARBA" id="ARBA00022679"/>
    </source>
</evidence>
<organism evidence="5 6">
    <name type="scientific">Holothuria leucospilota</name>
    <name type="common">Black long sea cucumber</name>
    <name type="synonym">Mertensiothuria leucospilota</name>
    <dbReference type="NCBI Taxonomy" id="206669"/>
    <lineage>
        <taxon>Eukaryota</taxon>
        <taxon>Metazoa</taxon>
        <taxon>Echinodermata</taxon>
        <taxon>Eleutherozoa</taxon>
        <taxon>Echinozoa</taxon>
        <taxon>Holothuroidea</taxon>
        <taxon>Aspidochirotacea</taxon>
        <taxon>Aspidochirotida</taxon>
        <taxon>Holothuriidae</taxon>
        <taxon>Holothuria</taxon>
    </lineage>
</organism>
<dbReference type="Gene3D" id="3.30.559.70">
    <property type="entry name" value="Choline/Carnitine o-acyltransferase, domain 2"/>
    <property type="match status" value="1"/>
</dbReference>
<feature type="domain" description="Choline/carnitine acyltransferase" evidence="4">
    <location>
        <begin position="17"/>
        <end position="128"/>
    </location>
</feature>
<dbReference type="InterPro" id="IPR039551">
    <property type="entry name" value="Cho/carn_acyl_trans"/>
</dbReference>
<reference evidence="5" key="1">
    <citation type="submission" date="2021-10" db="EMBL/GenBank/DDBJ databases">
        <title>Tropical sea cucumber genome reveals ecological adaptation and Cuvierian tubules defense mechanism.</title>
        <authorList>
            <person name="Chen T."/>
        </authorList>
    </citation>
    <scope>NUCLEOTIDE SEQUENCE</scope>
    <source>
        <strain evidence="5">Nanhai2018</strain>
        <tissue evidence="5">Muscle</tissue>
    </source>
</reference>
<name>A0A9Q1BUT9_HOLLE</name>
<proteinExistence type="inferred from homology"/>
<keyword evidence="3" id="KW-0012">Acyltransferase</keyword>
<keyword evidence="2" id="KW-0808">Transferase</keyword>
<evidence type="ECO:0000259" key="4">
    <source>
        <dbReference type="Pfam" id="PF00755"/>
    </source>
</evidence>
<dbReference type="AlphaFoldDB" id="A0A9Q1BUT9"/>
<dbReference type="OrthoDB" id="240216at2759"/>
<dbReference type="EMBL" id="JAIZAY010000011">
    <property type="protein sequence ID" value="KAJ8033050.1"/>
    <property type="molecule type" value="Genomic_DNA"/>
</dbReference>
<feature type="domain" description="Choline/carnitine acyltransferase" evidence="4">
    <location>
        <begin position="151"/>
        <end position="385"/>
    </location>
</feature>
<dbReference type="InterPro" id="IPR042231">
    <property type="entry name" value="Cho/carn_acyl_trans_2"/>
</dbReference>
<evidence type="ECO:0000313" key="6">
    <source>
        <dbReference type="Proteomes" id="UP001152320"/>
    </source>
</evidence>
<comment type="similarity">
    <text evidence="1">Belongs to the carnitine/choline acetyltransferase family.</text>
</comment>
<dbReference type="GO" id="GO:0016746">
    <property type="term" value="F:acyltransferase activity"/>
    <property type="evidence" value="ECO:0007669"/>
    <property type="project" value="UniProtKB-KW"/>
</dbReference>
<dbReference type="InterPro" id="IPR023213">
    <property type="entry name" value="CAT-like_dom_sf"/>
</dbReference>
<dbReference type="InterPro" id="IPR000542">
    <property type="entry name" value="Carn_acyl_trans"/>
</dbReference>